<dbReference type="EMBL" id="JACAQA010000018">
    <property type="protein sequence ID" value="NWB87428.1"/>
    <property type="molecule type" value="Genomic_DNA"/>
</dbReference>
<dbReference type="InterPro" id="IPR029050">
    <property type="entry name" value="Immunoprotect_excell_Ig-like"/>
</dbReference>
<dbReference type="Proteomes" id="UP000522864">
    <property type="component" value="Unassembled WGS sequence"/>
</dbReference>
<evidence type="ECO:0008006" key="4">
    <source>
        <dbReference type="Google" id="ProtNLM"/>
    </source>
</evidence>
<protein>
    <recommendedName>
        <fullName evidence="4">DUF4352 domain-containing protein</fullName>
    </recommendedName>
</protein>
<proteinExistence type="predicted"/>
<dbReference type="RefSeq" id="WP_177102441.1">
    <property type="nucleotide sequence ID" value="NZ_JACAQA010000018.1"/>
</dbReference>
<gene>
    <name evidence="2" type="ORF">HX830_21415</name>
</gene>
<reference evidence="2 3" key="1">
    <citation type="submission" date="2020-04" db="EMBL/GenBank/DDBJ databases">
        <title>Molecular characterization of pseudomonads from Agaricus bisporus reveal novel blotch 2 pathogens in Western Europe.</title>
        <authorList>
            <person name="Taparia T."/>
            <person name="Krijger M."/>
            <person name="Haynes E."/>
            <person name="Elpinstone J.G."/>
            <person name="Noble R."/>
            <person name="Van Der Wolf J."/>
        </authorList>
    </citation>
    <scope>NUCLEOTIDE SEQUENCE [LARGE SCALE GENOMIC DNA]</scope>
    <source>
        <strain evidence="2 3">G9001</strain>
    </source>
</reference>
<name>A0A7Y7WTR3_9PSED</name>
<evidence type="ECO:0000256" key="1">
    <source>
        <dbReference type="ARBA" id="ARBA00022729"/>
    </source>
</evidence>
<accession>A0A7Y7WTR3</accession>
<comment type="caution">
    <text evidence="2">The sequence shown here is derived from an EMBL/GenBank/DDBJ whole genome shotgun (WGS) entry which is preliminary data.</text>
</comment>
<dbReference type="Gene3D" id="2.60.40.1240">
    <property type="match status" value="1"/>
</dbReference>
<dbReference type="AlphaFoldDB" id="A0A7Y7WTR3"/>
<organism evidence="2 3">
    <name type="scientific">Pseudomonas gingeri</name>
    <dbReference type="NCBI Taxonomy" id="117681"/>
    <lineage>
        <taxon>Bacteria</taxon>
        <taxon>Pseudomonadati</taxon>
        <taxon>Pseudomonadota</taxon>
        <taxon>Gammaproteobacteria</taxon>
        <taxon>Pseudomonadales</taxon>
        <taxon>Pseudomonadaceae</taxon>
        <taxon>Pseudomonas</taxon>
    </lineage>
</organism>
<evidence type="ECO:0000313" key="2">
    <source>
        <dbReference type="EMBL" id="NWB87428.1"/>
    </source>
</evidence>
<evidence type="ECO:0000313" key="3">
    <source>
        <dbReference type="Proteomes" id="UP000522864"/>
    </source>
</evidence>
<keyword evidence="1" id="KW-0732">Signal</keyword>
<sequence>MKLYTAILSMPLAHLTGVRKKVTSQLAFCGLAFVVINAWADVDKENFDKTVHDDAAYQKQLLNPKSNSVSVGGLRVAANGCVARRKIVMQNQFLEPKSWAGSKFLVLSASFKNISTTARYMSPGSVMIHKGGKTYKFDKFEMVAGDGFGVLSEALNPLISYRTKLIYRIPVDLTGKVVWQPDDRSTDVTVSCGSI</sequence>